<dbReference type="EMBL" id="JAUIQD010000005">
    <property type="protein sequence ID" value="KAK3349811.1"/>
    <property type="molecule type" value="Genomic_DNA"/>
</dbReference>
<comment type="caution">
    <text evidence="3">The sequence shown here is derived from an EMBL/GenBank/DDBJ whole genome shotgun (WGS) entry which is preliminary data.</text>
</comment>
<organism evidence="3 4">
    <name type="scientific">Lasiosphaeria hispida</name>
    <dbReference type="NCBI Taxonomy" id="260671"/>
    <lineage>
        <taxon>Eukaryota</taxon>
        <taxon>Fungi</taxon>
        <taxon>Dikarya</taxon>
        <taxon>Ascomycota</taxon>
        <taxon>Pezizomycotina</taxon>
        <taxon>Sordariomycetes</taxon>
        <taxon>Sordariomycetidae</taxon>
        <taxon>Sordariales</taxon>
        <taxon>Lasiosphaeriaceae</taxon>
        <taxon>Lasiosphaeria</taxon>
    </lineage>
</organism>
<dbReference type="Proteomes" id="UP001275084">
    <property type="component" value="Unassembled WGS sequence"/>
</dbReference>
<accession>A0AAJ0MCQ0</accession>
<feature type="compositionally biased region" description="Polar residues" evidence="1">
    <location>
        <begin position="290"/>
        <end position="304"/>
    </location>
</feature>
<evidence type="ECO:0000313" key="4">
    <source>
        <dbReference type="Proteomes" id="UP001275084"/>
    </source>
</evidence>
<keyword evidence="2" id="KW-0472">Membrane</keyword>
<proteinExistence type="predicted"/>
<name>A0AAJ0MCQ0_9PEZI</name>
<protein>
    <recommendedName>
        <fullName evidence="5">HORMA domain-containing protein</fullName>
    </recommendedName>
</protein>
<reference evidence="3" key="1">
    <citation type="journal article" date="2023" name="Mol. Phylogenet. Evol.">
        <title>Genome-scale phylogeny and comparative genomics of the fungal order Sordariales.</title>
        <authorList>
            <person name="Hensen N."/>
            <person name="Bonometti L."/>
            <person name="Westerberg I."/>
            <person name="Brannstrom I.O."/>
            <person name="Guillou S."/>
            <person name="Cros-Aarteil S."/>
            <person name="Calhoun S."/>
            <person name="Haridas S."/>
            <person name="Kuo A."/>
            <person name="Mondo S."/>
            <person name="Pangilinan J."/>
            <person name="Riley R."/>
            <person name="LaButti K."/>
            <person name="Andreopoulos B."/>
            <person name="Lipzen A."/>
            <person name="Chen C."/>
            <person name="Yan M."/>
            <person name="Daum C."/>
            <person name="Ng V."/>
            <person name="Clum A."/>
            <person name="Steindorff A."/>
            <person name="Ohm R.A."/>
            <person name="Martin F."/>
            <person name="Silar P."/>
            <person name="Natvig D.O."/>
            <person name="Lalanne C."/>
            <person name="Gautier V."/>
            <person name="Ament-Velasquez S.L."/>
            <person name="Kruys A."/>
            <person name="Hutchinson M.I."/>
            <person name="Powell A.J."/>
            <person name="Barry K."/>
            <person name="Miller A.N."/>
            <person name="Grigoriev I.V."/>
            <person name="Debuchy R."/>
            <person name="Gladieux P."/>
            <person name="Hiltunen Thoren M."/>
            <person name="Johannesson H."/>
        </authorList>
    </citation>
    <scope>NUCLEOTIDE SEQUENCE</scope>
    <source>
        <strain evidence="3">CBS 955.72</strain>
    </source>
</reference>
<evidence type="ECO:0000313" key="3">
    <source>
        <dbReference type="EMBL" id="KAK3349811.1"/>
    </source>
</evidence>
<keyword evidence="4" id="KW-1185">Reference proteome</keyword>
<feature type="compositionally biased region" description="Basic and acidic residues" evidence="1">
    <location>
        <begin position="326"/>
        <end position="353"/>
    </location>
</feature>
<evidence type="ECO:0000256" key="1">
    <source>
        <dbReference type="SAM" id="MobiDB-lite"/>
    </source>
</evidence>
<keyword evidence="2" id="KW-1133">Transmembrane helix</keyword>
<sequence>MPKQQAVPPKARPQSPKHDFALCKVMFGAALSQILYARYGFAPSFFQSLPLKQLVSRSFEDIVSSGSPIENHEQELIRDPGSIVFLRADPRDYDITTFLGILTTDIFPLLEKQELVKFRINFLQSETWTADSLAEHFTLVFKYDPDGQCGIDVWRAGVGEQYVSNSTSKLWNLGDYLSRLTPLKGPVYFTLAFHATGHPEDPSIGVWKFGRHDFEDANLQLQQREEYSFVRVVRLDIAPLVVNLPATTPTNQTKKVFQVEPSNASIDYEIHSNQSSPSQKLRPGEEPKATQVTKNSIAVTFKNASTRDPKTQNSRANTSSSRVQKKAREGDGQMRSKRNEVQREGVNRNEASQKKPHAPKRRPKQPLQMYEDVASSMTETQEAMRESQFELRGVQPTKRQMNDTANVAANSRSKRPKSPAQLPNLLITDELQYEDFFETPPPPPVRGDISSIGRLPLAFGEVMIGYSDGNHAQSMNSQEGYAGSEYMIPDTPKGPSHTQQQDATVFYHERLFGDAAASSEHEEDGRAQPSANGTLPRRSNGQQKSLPQQKSMFDGGFSSDDPPEDSATNGT</sequence>
<gene>
    <name evidence="3" type="ORF">B0T25DRAFT_249647</name>
</gene>
<reference evidence="3" key="2">
    <citation type="submission" date="2023-06" db="EMBL/GenBank/DDBJ databases">
        <authorList>
            <consortium name="Lawrence Berkeley National Laboratory"/>
            <person name="Haridas S."/>
            <person name="Hensen N."/>
            <person name="Bonometti L."/>
            <person name="Westerberg I."/>
            <person name="Brannstrom I.O."/>
            <person name="Guillou S."/>
            <person name="Cros-Aarteil S."/>
            <person name="Calhoun S."/>
            <person name="Kuo A."/>
            <person name="Mondo S."/>
            <person name="Pangilinan J."/>
            <person name="Riley R."/>
            <person name="Labutti K."/>
            <person name="Andreopoulos B."/>
            <person name="Lipzen A."/>
            <person name="Chen C."/>
            <person name="Yanf M."/>
            <person name="Daum C."/>
            <person name="Ng V."/>
            <person name="Clum A."/>
            <person name="Steindorff A."/>
            <person name="Ohm R."/>
            <person name="Martin F."/>
            <person name="Silar P."/>
            <person name="Natvig D."/>
            <person name="Lalanne C."/>
            <person name="Gautier V."/>
            <person name="Ament-Velasquez S.L."/>
            <person name="Kruys A."/>
            <person name="Hutchinson M.I."/>
            <person name="Powell A.J."/>
            <person name="Barry K."/>
            <person name="Miller A.N."/>
            <person name="Grigoriev I.V."/>
            <person name="Debuchy R."/>
            <person name="Gladieux P."/>
            <person name="Thoren M.H."/>
            <person name="Johannesson H."/>
        </authorList>
    </citation>
    <scope>NUCLEOTIDE SEQUENCE</scope>
    <source>
        <strain evidence="3">CBS 955.72</strain>
    </source>
</reference>
<evidence type="ECO:0000256" key="2">
    <source>
        <dbReference type="SAM" id="Phobius"/>
    </source>
</evidence>
<feature type="region of interest" description="Disordered" evidence="1">
    <location>
        <begin position="514"/>
        <end position="571"/>
    </location>
</feature>
<feature type="transmembrane region" description="Helical" evidence="2">
    <location>
        <begin position="21"/>
        <end position="41"/>
    </location>
</feature>
<evidence type="ECO:0008006" key="5">
    <source>
        <dbReference type="Google" id="ProtNLM"/>
    </source>
</evidence>
<feature type="compositionally biased region" description="Polar residues" evidence="1">
    <location>
        <begin position="397"/>
        <end position="411"/>
    </location>
</feature>
<dbReference type="AlphaFoldDB" id="A0AAJ0MCQ0"/>
<feature type="compositionally biased region" description="Polar residues" evidence="1">
    <location>
        <begin position="311"/>
        <end position="322"/>
    </location>
</feature>
<feature type="compositionally biased region" description="Polar residues" evidence="1">
    <location>
        <begin position="529"/>
        <end position="551"/>
    </location>
</feature>
<keyword evidence="2" id="KW-0812">Transmembrane</keyword>
<feature type="region of interest" description="Disordered" evidence="1">
    <location>
        <begin position="271"/>
        <end position="420"/>
    </location>
</feature>
<feature type="compositionally biased region" description="Basic residues" evidence="1">
    <location>
        <begin position="354"/>
        <end position="364"/>
    </location>
</feature>